<feature type="compositionally biased region" description="Basic residues" evidence="1">
    <location>
        <begin position="421"/>
        <end position="431"/>
    </location>
</feature>
<proteinExistence type="predicted"/>
<dbReference type="EMBL" id="JAQMLV010000022">
    <property type="protein sequence ID" value="MDB8745889.1"/>
    <property type="molecule type" value="Genomic_DNA"/>
</dbReference>
<accession>A0AAW6EDR8</accession>
<protein>
    <submittedName>
        <fullName evidence="2">Amidoligase family protein</fullName>
    </submittedName>
</protein>
<comment type="caution">
    <text evidence="2">The sequence shown here is derived from an EMBL/GenBank/DDBJ whole genome shotgun (WGS) entry which is preliminary data.</text>
</comment>
<evidence type="ECO:0000256" key="1">
    <source>
        <dbReference type="SAM" id="MobiDB-lite"/>
    </source>
</evidence>
<organism evidence="2 3">
    <name type="scientific">Ruminococcus bicirculans</name>
    <name type="common">ex Wegman et al. 2014</name>
    <dbReference type="NCBI Taxonomy" id="1160721"/>
    <lineage>
        <taxon>Bacteria</taxon>
        <taxon>Bacillati</taxon>
        <taxon>Bacillota</taxon>
        <taxon>Clostridia</taxon>
        <taxon>Eubacteriales</taxon>
        <taxon>Oscillospiraceae</taxon>
        <taxon>Ruminococcus</taxon>
    </lineage>
</organism>
<feature type="region of interest" description="Disordered" evidence="1">
    <location>
        <begin position="405"/>
        <end position="431"/>
    </location>
</feature>
<gene>
    <name evidence="2" type="ORF">PNU62_12750</name>
</gene>
<sequence length="431" mass="50168">MAIDLKDQTFGVEIEFTGITRERAAQVVAEHFDTYSSDPDYSCYYTRKISDDTGREWKVMRDASIDPVRKNRSETYNMDEYRCELVTPILKSDKDMDDLQQIVRDLRKAGMRVNESCGLHVHIGAERQDAKSLTRLSNIMYQKEDILYHALKVPASRAMQWCRKSDEDYIRRLNAAKPKTKEALADIWYRNTDGYERRNAHYNRSRYRALNLHAYFTKGTVEFRCFNSTTNAGKVRTYVRFAQAVTAQALNQRSAAVHKTQSSNECYTFRTWLIRIGLNGDEFKVPRKYLLENLEGAKDWKDKAAAMERRRIREQQAQQIAQRLNDMRAASPEPETITISSIIHSPDREVRNDNSFTLRERIVMLLENVRDDESVTPDERNNIFSVLGISHNGQENSIEDLLSTRQTQQAREAENTVSQPARRRNTPNRSR</sequence>
<dbReference type="PANTHER" id="PTHR36847:SF1">
    <property type="entry name" value="AMIDOLIGASE ENZYME"/>
    <property type="match status" value="1"/>
</dbReference>
<dbReference type="AlphaFoldDB" id="A0AAW6EDR8"/>
<reference evidence="2" key="1">
    <citation type="submission" date="2023-01" db="EMBL/GenBank/DDBJ databases">
        <title>Human gut microbiome strain richness.</title>
        <authorList>
            <person name="Chen-Liaw A."/>
        </authorList>
    </citation>
    <scope>NUCLEOTIDE SEQUENCE</scope>
    <source>
        <strain evidence="2">1001275st1_F4_1001275B_160808</strain>
    </source>
</reference>
<evidence type="ECO:0000313" key="3">
    <source>
        <dbReference type="Proteomes" id="UP001211015"/>
    </source>
</evidence>
<dbReference type="InterPro" id="IPR022025">
    <property type="entry name" value="Amidoligase_2"/>
</dbReference>
<dbReference type="PANTHER" id="PTHR36847">
    <property type="entry name" value="AMIDOLIGASE ENZYME"/>
    <property type="match status" value="1"/>
</dbReference>
<evidence type="ECO:0000313" key="2">
    <source>
        <dbReference type="EMBL" id="MDB8745889.1"/>
    </source>
</evidence>
<dbReference type="RefSeq" id="WP_186490476.1">
    <property type="nucleotide sequence ID" value="NZ_DAWALU010000022.1"/>
</dbReference>
<feature type="compositionally biased region" description="Polar residues" evidence="1">
    <location>
        <begin position="405"/>
        <end position="419"/>
    </location>
</feature>
<dbReference type="Proteomes" id="UP001211015">
    <property type="component" value="Unassembled WGS sequence"/>
</dbReference>
<name>A0AAW6EDR8_9FIRM</name>
<dbReference type="Pfam" id="PF12224">
    <property type="entry name" value="Amidoligase_2"/>
    <property type="match status" value="1"/>
</dbReference>